<dbReference type="InterPro" id="IPR036388">
    <property type="entry name" value="WH-like_DNA-bd_sf"/>
</dbReference>
<keyword evidence="6" id="KW-1185">Reference proteome</keyword>
<sequence length="924" mass="108967">MELAKLSLWIESLARNKPFTFLNAHLRCGNSLIGAWFFKEVDVSIGRRKSLRLHQLEFVPQEVFTKEEADLKKLNRKQLEDLAHGQQDFWGNFDLRKFLGKLIELRREIDRRATATPDDYRNKESLLRHLAESPEYQLLKAIGDAWCALWFWPRDVRKPTTREYRAYLKTLMENFLNSPLPTAQSLLPKPPQLISEERFWEIFFTVRKVAQKHRFFHWELEFPEVFLTEAPGFHAVLGNPPWEKIQVEDKQFFAGRREDIVSARTAAQRAKLIEVLREEDPLLYEEYQKTLYDTKCFSSFLRYSSQYPLTAQGHINYYAVFAERARTLMGRRDGRVGLIIPSGIATDNTTKEFFQSISESGELAFLYDFENREGLFNIHRSYKFCLFGLSGKGGERAELTFFLTRPEHLREEDRRFRLSPEDFRLLNPNTRTCPIFRRRSDADLTLKIYRHCPVLVDETRKDGNPWDIRFKQGLFNISSDSHLFRTREELEAEGYKLKGNIFVKAEEDVYLPLYEAKMITQFDHRHGDYKDLSERPFSRPLPSISTKELHNPNFVITPWYWVRLDNIDKNITEWPRLWFLGFRRITRAIDLYSCWFCFLPFVATTDTIPIIISKQCSNFNSLVVNYSARQKISGIHLDFFVVKQLPIFPPDFYSINHLLFAIPRILELTYTAWDMKPFADDIWAEADETLRSAIREQWEENAHETGGHKNATPPDWLEIIYSLKPNNPNKNVCPLPPFKWDEERRAQIRAELDAIFAHFYGLTRDEFAYILDTFPIVRRKDEERFGEYRTKRLCLEQYDRFDGQIPHPKPLDEKPITKVISLKEAQERKREKPTVTYEEIQEKLSPEYSLPKAAEPTSDYLSSENLERIKEKIFDFLVESNEAFSAEEIAEELKISLAICKKALTELAQIKIVKKIDNKFVLTE</sequence>
<evidence type="ECO:0000256" key="3">
    <source>
        <dbReference type="ARBA" id="ARBA00022679"/>
    </source>
</evidence>
<dbReference type="Gene3D" id="1.10.10.10">
    <property type="entry name" value="Winged helix-like DNA-binding domain superfamily/Winged helix DNA-binding domain"/>
    <property type="match status" value="1"/>
</dbReference>
<dbReference type="PANTHER" id="PTHR33841:SF1">
    <property type="entry name" value="DNA METHYLTRANSFERASE A"/>
    <property type="match status" value="1"/>
</dbReference>
<dbReference type="Proteomes" id="UP000076964">
    <property type="component" value="Unassembled WGS sequence"/>
</dbReference>
<dbReference type="GO" id="GO:0009007">
    <property type="term" value="F:site-specific DNA-methyltransferase (adenine-specific) activity"/>
    <property type="evidence" value="ECO:0007669"/>
    <property type="project" value="UniProtKB-EC"/>
</dbReference>
<evidence type="ECO:0000256" key="4">
    <source>
        <dbReference type="ARBA" id="ARBA00047942"/>
    </source>
</evidence>
<dbReference type="SUPFAM" id="SSF53335">
    <property type="entry name" value="S-adenosyl-L-methionine-dependent methyltransferases"/>
    <property type="match status" value="1"/>
</dbReference>
<dbReference type="AlphaFoldDB" id="A0A177E918"/>
<evidence type="ECO:0000313" key="5">
    <source>
        <dbReference type="EMBL" id="OAG28298.1"/>
    </source>
</evidence>
<dbReference type="PANTHER" id="PTHR33841">
    <property type="entry name" value="DNA METHYLTRANSFERASE YEEA-RELATED"/>
    <property type="match status" value="1"/>
</dbReference>
<keyword evidence="3" id="KW-0808">Transferase</keyword>
<protein>
    <recommendedName>
        <fullName evidence="1">site-specific DNA-methyltransferase (adenine-specific)</fullName>
        <ecNumber evidence="1">2.1.1.72</ecNumber>
    </recommendedName>
</protein>
<dbReference type="InterPro" id="IPR029063">
    <property type="entry name" value="SAM-dependent_MTases_sf"/>
</dbReference>
<evidence type="ECO:0000313" key="6">
    <source>
        <dbReference type="Proteomes" id="UP000076964"/>
    </source>
</evidence>
<comment type="catalytic activity">
    <reaction evidence="4">
        <text>a 2'-deoxyadenosine in DNA + S-adenosyl-L-methionine = an N(6)-methyl-2'-deoxyadenosine in DNA + S-adenosyl-L-homocysteine + H(+)</text>
        <dbReference type="Rhea" id="RHEA:15197"/>
        <dbReference type="Rhea" id="RHEA-COMP:12418"/>
        <dbReference type="Rhea" id="RHEA-COMP:12419"/>
        <dbReference type="ChEBI" id="CHEBI:15378"/>
        <dbReference type="ChEBI" id="CHEBI:57856"/>
        <dbReference type="ChEBI" id="CHEBI:59789"/>
        <dbReference type="ChEBI" id="CHEBI:90615"/>
        <dbReference type="ChEBI" id="CHEBI:90616"/>
        <dbReference type="EC" id="2.1.1.72"/>
    </reaction>
</comment>
<evidence type="ECO:0000256" key="1">
    <source>
        <dbReference type="ARBA" id="ARBA00011900"/>
    </source>
</evidence>
<dbReference type="EMBL" id="LSFI01000007">
    <property type="protein sequence ID" value="OAG28298.1"/>
    <property type="molecule type" value="Genomic_DNA"/>
</dbReference>
<dbReference type="EC" id="2.1.1.72" evidence="1"/>
<gene>
    <name evidence="5" type="ORF">TH606_02220</name>
</gene>
<name>A0A177E918_9BACT</name>
<dbReference type="InterPro" id="IPR050953">
    <property type="entry name" value="N4_N6_ade-DNA_methylase"/>
</dbReference>
<dbReference type="STRING" id="1795632.TH606_02220"/>
<organism evidence="5 6">
    <name type="scientific">Thermodesulfatator autotrophicus</name>
    <dbReference type="NCBI Taxonomy" id="1795632"/>
    <lineage>
        <taxon>Bacteria</taxon>
        <taxon>Pseudomonadati</taxon>
        <taxon>Thermodesulfobacteriota</taxon>
        <taxon>Thermodesulfobacteria</taxon>
        <taxon>Thermodesulfobacteriales</taxon>
        <taxon>Thermodesulfatatoraceae</taxon>
        <taxon>Thermodesulfatator</taxon>
    </lineage>
</organism>
<keyword evidence="2" id="KW-0489">Methyltransferase</keyword>
<comment type="caution">
    <text evidence="5">The sequence shown here is derived from an EMBL/GenBank/DDBJ whole genome shotgun (WGS) entry which is preliminary data.</text>
</comment>
<evidence type="ECO:0000256" key="2">
    <source>
        <dbReference type="ARBA" id="ARBA00022603"/>
    </source>
</evidence>
<reference evidence="5 6" key="1">
    <citation type="submission" date="2016-02" db="EMBL/GenBank/DDBJ databases">
        <title>Draft genome sequence of Thermodesulfatator sp. S606.</title>
        <authorList>
            <person name="Lai Q."/>
            <person name="Cao J."/>
            <person name="Dupont S."/>
            <person name="Shao Z."/>
            <person name="Jebbar M."/>
            <person name="Alain K."/>
        </authorList>
    </citation>
    <scope>NUCLEOTIDE SEQUENCE [LARGE SCALE GENOMIC DNA]</scope>
    <source>
        <strain evidence="5 6">S606</strain>
    </source>
</reference>
<dbReference type="GO" id="GO:0032259">
    <property type="term" value="P:methylation"/>
    <property type="evidence" value="ECO:0007669"/>
    <property type="project" value="UniProtKB-KW"/>
</dbReference>
<dbReference type="Gene3D" id="3.40.50.150">
    <property type="entry name" value="Vaccinia Virus protein VP39"/>
    <property type="match status" value="1"/>
</dbReference>
<accession>A0A177E918</accession>
<proteinExistence type="predicted"/>